<dbReference type="RefSeq" id="WP_142706630.1">
    <property type="nucleotide sequence ID" value="NZ_VIRS01000016.1"/>
</dbReference>
<evidence type="ECO:0000313" key="4">
    <source>
        <dbReference type="EMBL" id="TQS42761.1"/>
    </source>
</evidence>
<evidence type="ECO:0000313" key="5">
    <source>
        <dbReference type="Proteomes" id="UP000317982"/>
    </source>
</evidence>
<evidence type="ECO:0000256" key="1">
    <source>
        <dbReference type="SAM" id="MobiDB-lite"/>
    </source>
</evidence>
<keyword evidence="2" id="KW-1133">Transmembrane helix</keyword>
<name>A0A545ANC4_9ACTN</name>
<keyword evidence="5" id="KW-1185">Reference proteome</keyword>
<dbReference type="InterPro" id="IPR013974">
    <property type="entry name" value="SAF"/>
</dbReference>
<accession>A0A545ANC4</accession>
<keyword evidence="2" id="KW-0812">Transmembrane</keyword>
<dbReference type="OrthoDB" id="3382141at2"/>
<dbReference type="SMART" id="SM00858">
    <property type="entry name" value="SAF"/>
    <property type="match status" value="1"/>
</dbReference>
<dbReference type="Pfam" id="PF08666">
    <property type="entry name" value="SAF"/>
    <property type="match status" value="1"/>
</dbReference>
<keyword evidence="2" id="KW-0472">Membrane</keyword>
<evidence type="ECO:0000256" key="2">
    <source>
        <dbReference type="SAM" id="Phobius"/>
    </source>
</evidence>
<proteinExistence type="predicted"/>
<dbReference type="AlphaFoldDB" id="A0A545ANC4"/>
<organism evidence="4 5">
    <name type="scientific">Cryptosporangium phraense</name>
    <dbReference type="NCBI Taxonomy" id="2593070"/>
    <lineage>
        <taxon>Bacteria</taxon>
        <taxon>Bacillati</taxon>
        <taxon>Actinomycetota</taxon>
        <taxon>Actinomycetes</taxon>
        <taxon>Cryptosporangiales</taxon>
        <taxon>Cryptosporangiaceae</taxon>
        <taxon>Cryptosporangium</taxon>
    </lineage>
</organism>
<dbReference type="InParanoid" id="A0A545ANC4"/>
<evidence type="ECO:0000259" key="3">
    <source>
        <dbReference type="SMART" id="SM00858"/>
    </source>
</evidence>
<sequence length="222" mass="22174">MGTTALGHPEPRATQRPQIGAGRAARRRPTWVIGGAILVLVSALGSAFWWSQTSDRVAALAIATDVPLGQIVTVRDLQTVQIAADSSVRYVPASERDTVVGQTAAVPLTAGSLLSPSMLGSPETPNAGQAVVAVSVDAGHYPPSLTPGTTVTAVAITSSSPSAPTAGPASSGPRWPGLVVAVAPSADGRGGAVVTLRMAAVDATDVAAAGPIALVERHPGES</sequence>
<reference evidence="4 5" key="1">
    <citation type="submission" date="2019-07" db="EMBL/GenBank/DDBJ databases">
        <title>Cryptosporangium phraense sp. nov., isolated from plant litter.</title>
        <authorList>
            <person name="Suriyachadkun C."/>
        </authorList>
    </citation>
    <scope>NUCLEOTIDE SEQUENCE [LARGE SCALE GENOMIC DNA]</scope>
    <source>
        <strain evidence="4 5">A-T 5661</strain>
    </source>
</reference>
<gene>
    <name evidence="4" type="ORF">FL583_22105</name>
</gene>
<dbReference type="CDD" id="cd11614">
    <property type="entry name" value="SAF_CpaB_FlgA_like"/>
    <property type="match status" value="1"/>
</dbReference>
<protein>
    <recommendedName>
        <fullName evidence="3">SAF domain-containing protein</fullName>
    </recommendedName>
</protein>
<feature type="domain" description="SAF" evidence="3">
    <location>
        <begin position="57"/>
        <end position="120"/>
    </location>
</feature>
<feature type="region of interest" description="Disordered" evidence="1">
    <location>
        <begin position="1"/>
        <end position="24"/>
    </location>
</feature>
<dbReference type="EMBL" id="VIRS01000016">
    <property type="protein sequence ID" value="TQS42761.1"/>
    <property type="molecule type" value="Genomic_DNA"/>
</dbReference>
<comment type="caution">
    <text evidence="4">The sequence shown here is derived from an EMBL/GenBank/DDBJ whole genome shotgun (WGS) entry which is preliminary data.</text>
</comment>
<dbReference type="Proteomes" id="UP000317982">
    <property type="component" value="Unassembled WGS sequence"/>
</dbReference>
<feature type="transmembrane region" description="Helical" evidence="2">
    <location>
        <begin position="31"/>
        <end position="50"/>
    </location>
</feature>